<dbReference type="Gene3D" id="3.10.350.10">
    <property type="entry name" value="LysM domain"/>
    <property type="match status" value="1"/>
</dbReference>
<feature type="signal peptide" evidence="3">
    <location>
        <begin position="1"/>
        <end position="33"/>
    </location>
</feature>
<dbReference type="InterPro" id="IPR052196">
    <property type="entry name" value="Bact_Kbp"/>
</dbReference>
<dbReference type="RefSeq" id="WP_386667614.1">
    <property type="nucleotide sequence ID" value="NZ_JBHLTG010000002.1"/>
</dbReference>
<dbReference type="EMBL" id="JBHLTG010000002">
    <property type="protein sequence ID" value="MFC0678076.1"/>
    <property type="molecule type" value="Genomic_DNA"/>
</dbReference>
<keyword evidence="3" id="KW-0732">Signal</keyword>
<dbReference type="InterPro" id="IPR036779">
    <property type="entry name" value="LysM_dom_sf"/>
</dbReference>
<gene>
    <name evidence="5" type="ORF">ACFFGH_09515</name>
</gene>
<evidence type="ECO:0000256" key="2">
    <source>
        <dbReference type="SAM" id="MobiDB-lite"/>
    </source>
</evidence>
<dbReference type="CDD" id="cd00118">
    <property type="entry name" value="LysM"/>
    <property type="match status" value="1"/>
</dbReference>
<dbReference type="Gene3D" id="1.10.530.10">
    <property type="match status" value="1"/>
</dbReference>
<organism evidence="5 6">
    <name type="scientific">Lysobacter korlensis</name>
    <dbReference type="NCBI Taxonomy" id="553636"/>
    <lineage>
        <taxon>Bacteria</taxon>
        <taxon>Pseudomonadati</taxon>
        <taxon>Pseudomonadota</taxon>
        <taxon>Gammaproteobacteria</taxon>
        <taxon>Lysobacterales</taxon>
        <taxon>Lysobacteraceae</taxon>
        <taxon>Lysobacter</taxon>
    </lineage>
</organism>
<evidence type="ECO:0000256" key="3">
    <source>
        <dbReference type="SAM" id="SignalP"/>
    </source>
</evidence>
<evidence type="ECO:0000256" key="1">
    <source>
        <dbReference type="ARBA" id="ARBA00022801"/>
    </source>
</evidence>
<dbReference type="SMART" id="SM00257">
    <property type="entry name" value="LysM"/>
    <property type="match status" value="1"/>
</dbReference>
<dbReference type="SUPFAM" id="SSF53955">
    <property type="entry name" value="Lysozyme-like"/>
    <property type="match status" value="1"/>
</dbReference>
<dbReference type="InterPro" id="IPR018392">
    <property type="entry name" value="LysM"/>
</dbReference>
<feature type="region of interest" description="Disordered" evidence="2">
    <location>
        <begin position="121"/>
        <end position="141"/>
    </location>
</feature>
<dbReference type="CDD" id="cd13925">
    <property type="entry name" value="RPF"/>
    <property type="match status" value="1"/>
</dbReference>
<reference evidence="5 6" key="1">
    <citation type="submission" date="2024-09" db="EMBL/GenBank/DDBJ databases">
        <authorList>
            <person name="Sun Q."/>
            <person name="Mori K."/>
        </authorList>
    </citation>
    <scope>NUCLEOTIDE SEQUENCE [LARGE SCALE GENOMIC DNA]</scope>
    <source>
        <strain evidence="5 6">KCTC 23076</strain>
    </source>
</reference>
<dbReference type="PROSITE" id="PS51782">
    <property type="entry name" value="LYSM"/>
    <property type="match status" value="1"/>
</dbReference>
<dbReference type="InterPro" id="IPR010618">
    <property type="entry name" value="RPF"/>
</dbReference>
<feature type="chain" id="PRO_5046319664" evidence="3">
    <location>
        <begin position="34"/>
        <end position="191"/>
    </location>
</feature>
<proteinExistence type="predicted"/>
<dbReference type="InterPro" id="IPR023346">
    <property type="entry name" value="Lysozyme-like_dom_sf"/>
</dbReference>
<keyword evidence="6" id="KW-1185">Reference proteome</keyword>
<dbReference type="PANTHER" id="PTHR34700:SF4">
    <property type="entry name" value="PHAGE-LIKE ELEMENT PBSX PROTEIN XKDP"/>
    <property type="match status" value="1"/>
</dbReference>
<feature type="domain" description="LysM" evidence="4">
    <location>
        <begin position="141"/>
        <end position="189"/>
    </location>
</feature>
<evidence type="ECO:0000313" key="6">
    <source>
        <dbReference type="Proteomes" id="UP001589896"/>
    </source>
</evidence>
<dbReference type="Pfam" id="PF06737">
    <property type="entry name" value="Transglycosylas"/>
    <property type="match status" value="1"/>
</dbReference>
<evidence type="ECO:0000259" key="4">
    <source>
        <dbReference type="PROSITE" id="PS51782"/>
    </source>
</evidence>
<evidence type="ECO:0000313" key="5">
    <source>
        <dbReference type="EMBL" id="MFC0678076.1"/>
    </source>
</evidence>
<dbReference type="Pfam" id="PF01476">
    <property type="entry name" value="LysM"/>
    <property type="match status" value="1"/>
</dbReference>
<dbReference type="SUPFAM" id="SSF54106">
    <property type="entry name" value="LysM domain"/>
    <property type="match status" value="1"/>
</dbReference>
<comment type="caution">
    <text evidence="5">The sequence shown here is derived from an EMBL/GenBank/DDBJ whole genome shotgun (WGS) entry which is preliminary data.</text>
</comment>
<name>A0ABV6RMP8_9GAMM</name>
<dbReference type="Proteomes" id="UP001589896">
    <property type="component" value="Unassembled WGS sequence"/>
</dbReference>
<protein>
    <submittedName>
        <fullName evidence="5">Transglycosylase family protein</fullName>
    </submittedName>
</protein>
<keyword evidence="1" id="KW-0378">Hydrolase</keyword>
<dbReference type="PANTHER" id="PTHR34700">
    <property type="entry name" value="POTASSIUM BINDING PROTEIN KBP"/>
    <property type="match status" value="1"/>
</dbReference>
<sequence>MNILKKTRAAVCGLAVAGLTVAGVGLTAVPANAASAATWDAIAQCESSGNWHIDTGNGYYGGLQFLPATWKAFGGKGNPAKASKAQQIAVAERVLKVQGWNAWPTCSARLGLSGKSGSIASPSAKKAPKAAPKASAQRPSATYTVRSGDTMSKIAAKLGVRGGWKKLAAANSATVRNPNLIFPGQKLRIPG</sequence>
<accession>A0ABV6RMP8</accession>